<organism evidence="2 3">
    <name type="scientific">Candidatus Gottesmanbacteria bacterium RIFCSPHIGHO2_01_FULL_40_15</name>
    <dbReference type="NCBI Taxonomy" id="1798376"/>
    <lineage>
        <taxon>Bacteria</taxon>
        <taxon>Candidatus Gottesmaniibacteriota</taxon>
    </lineage>
</organism>
<evidence type="ECO:0000313" key="2">
    <source>
        <dbReference type="EMBL" id="OGG07059.1"/>
    </source>
</evidence>
<comment type="caution">
    <text evidence="2">The sequence shown here is derived from an EMBL/GenBank/DDBJ whole genome shotgun (WGS) entry which is preliminary data.</text>
</comment>
<dbReference type="Proteomes" id="UP000177354">
    <property type="component" value="Unassembled WGS sequence"/>
</dbReference>
<keyword evidence="1" id="KW-1133">Transmembrane helix</keyword>
<keyword evidence="1" id="KW-0812">Transmembrane</keyword>
<dbReference type="EMBL" id="MFJF01000012">
    <property type="protein sequence ID" value="OGG07059.1"/>
    <property type="molecule type" value="Genomic_DNA"/>
</dbReference>
<dbReference type="PANTHER" id="PTHR37833">
    <property type="entry name" value="LIPOPROTEIN-RELATED"/>
    <property type="match status" value="1"/>
</dbReference>
<evidence type="ECO:0000256" key="1">
    <source>
        <dbReference type="SAM" id="Phobius"/>
    </source>
</evidence>
<dbReference type="InterPro" id="IPR013783">
    <property type="entry name" value="Ig-like_fold"/>
</dbReference>
<dbReference type="AlphaFoldDB" id="A0A1F5Z3M6"/>
<gene>
    <name evidence="2" type="ORF">A2777_04295</name>
</gene>
<evidence type="ECO:0000313" key="3">
    <source>
        <dbReference type="Proteomes" id="UP000177354"/>
    </source>
</evidence>
<protein>
    <recommendedName>
        <fullName evidence="4">DUF1573 domain-containing protein</fullName>
    </recommendedName>
</protein>
<accession>A0A1F5Z3M6</accession>
<keyword evidence="1" id="KW-0472">Membrane</keyword>
<sequence length="211" mass="23421">MNLHHHYWISSQNLNKRPDKIALKGGNYMKYRYRQDLPKKSLSTDKIIFLIIGGLTFLALVLIFIFSVSEQKQINGAVKIASYNTNDQAKPEAAADSTFSDLGSMKVNEEKAAQFTIENKGNKPLQLFKVSSSCGCTVGIITIDGNISPEFGMHNNSNWSGEILPGKTASLSVIYRPYIMPVKGPVTRDVFVTTNDPENKLLTFTVKADVE</sequence>
<dbReference type="Gene3D" id="2.60.40.10">
    <property type="entry name" value="Immunoglobulins"/>
    <property type="match status" value="1"/>
</dbReference>
<dbReference type="Pfam" id="PF07610">
    <property type="entry name" value="DUF1573"/>
    <property type="match status" value="1"/>
</dbReference>
<proteinExistence type="predicted"/>
<evidence type="ECO:0008006" key="4">
    <source>
        <dbReference type="Google" id="ProtNLM"/>
    </source>
</evidence>
<dbReference type="InterPro" id="IPR011467">
    <property type="entry name" value="DUF1573"/>
</dbReference>
<name>A0A1F5Z3M6_9BACT</name>
<dbReference type="PANTHER" id="PTHR37833:SF1">
    <property type="entry name" value="SIGNAL PEPTIDE PROTEIN"/>
    <property type="match status" value="1"/>
</dbReference>
<feature type="transmembrane region" description="Helical" evidence="1">
    <location>
        <begin position="47"/>
        <end position="68"/>
    </location>
</feature>
<reference evidence="2 3" key="1">
    <citation type="journal article" date="2016" name="Nat. Commun.">
        <title>Thousands of microbial genomes shed light on interconnected biogeochemical processes in an aquifer system.</title>
        <authorList>
            <person name="Anantharaman K."/>
            <person name="Brown C.T."/>
            <person name="Hug L.A."/>
            <person name="Sharon I."/>
            <person name="Castelle C.J."/>
            <person name="Probst A.J."/>
            <person name="Thomas B.C."/>
            <person name="Singh A."/>
            <person name="Wilkins M.J."/>
            <person name="Karaoz U."/>
            <person name="Brodie E.L."/>
            <person name="Williams K.H."/>
            <person name="Hubbard S.S."/>
            <person name="Banfield J.F."/>
        </authorList>
    </citation>
    <scope>NUCLEOTIDE SEQUENCE [LARGE SCALE GENOMIC DNA]</scope>
</reference>